<dbReference type="InterPro" id="IPR012337">
    <property type="entry name" value="RNaseH-like_sf"/>
</dbReference>
<protein>
    <submittedName>
        <fullName evidence="1">Reverse transcriptase</fullName>
    </submittedName>
</protein>
<keyword evidence="1" id="KW-0548">Nucleotidyltransferase</keyword>
<keyword evidence="2" id="KW-1185">Reference proteome</keyword>
<dbReference type="CDD" id="cd09275">
    <property type="entry name" value="RNase_HI_RT_DIRS1"/>
    <property type="match status" value="1"/>
</dbReference>
<reference evidence="1 2" key="1">
    <citation type="journal article" date="2021" name="Elife">
        <title>Chloroplast acquisition without the gene transfer in kleptoplastic sea slugs, Plakobranchus ocellatus.</title>
        <authorList>
            <person name="Maeda T."/>
            <person name="Takahashi S."/>
            <person name="Yoshida T."/>
            <person name="Shimamura S."/>
            <person name="Takaki Y."/>
            <person name="Nagai Y."/>
            <person name="Toyoda A."/>
            <person name="Suzuki Y."/>
            <person name="Arimoto A."/>
            <person name="Ishii H."/>
            <person name="Satoh N."/>
            <person name="Nishiyama T."/>
            <person name="Hasebe M."/>
            <person name="Maruyama T."/>
            <person name="Minagawa J."/>
            <person name="Obokata J."/>
            <person name="Shigenobu S."/>
        </authorList>
    </citation>
    <scope>NUCLEOTIDE SEQUENCE [LARGE SCALE GENOMIC DNA]</scope>
</reference>
<proteinExistence type="predicted"/>
<accession>A0AAV4ENC7</accession>
<name>A0AAV4ENC7_9GAST</name>
<organism evidence="1 2">
    <name type="scientific">Elysia marginata</name>
    <dbReference type="NCBI Taxonomy" id="1093978"/>
    <lineage>
        <taxon>Eukaryota</taxon>
        <taxon>Metazoa</taxon>
        <taxon>Spiralia</taxon>
        <taxon>Lophotrochozoa</taxon>
        <taxon>Mollusca</taxon>
        <taxon>Gastropoda</taxon>
        <taxon>Heterobranchia</taxon>
        <taxon>Euthyneura</taxon>
        <taxon>Panpulmonata</taxon>
        <taxon>Sacoglossa</taxon>
        <taxon>Placobranchoidea</taxon>
        <taxon>Plakobranchidae</taxon>
        <taxon>Elysia</taxon>
    </lineage>
</organism>
<keyword evidence="1" id="KW-0808">Transferase</keyword>
<dbReference type="AlphaFoldDB" id="A0AAV4ENC7"/>
<dbReference type="SUPFAM" id="SSF53098">
    <property type="entry name" value="Ribonuclease H-like"/>
    <property type="match status" value="1"/>
</dbReference>
<sequence>MNTGWGVWIENTSSRSETLAQTQGAWSPDLQHFNINVLELKAVLFGLHRLCDRFYDCHIQIHTDNTTALTYINSYGGTKSWLCDSVARQIWDWAIRKKNFTFLRFSYPFNWPRSEENRAGPGAENPDSTMLTHTSVVFKAPVAAIPTTSNPCQVGPSPLSSHLQRATPPREEDKTDCLAIVRRTLNNRKIPKGAQEIIFNLWMDSTKSIYSTYIRQWIQYIHRRGGDPFREDMNLILEFLSDLHKRGMPILYDISKNGPYMEWKIYKVEDIDVLSTIS</sequence>
<dbReference type="EMBL" id="BMAT01003797">
    <property type="protein sequence ID" value="GFR62548.1"/>
    <property type="molecule type" value="Genomic_DNA"/>
</dbReference>
<evidence type="ECO:0000313" key="2">
    <source>
        <dbReference type="Proteomes" id="UP000762676"/>
    </source>
</evidence>
<evidence type="ECO:0000313" key="1">
    <source>
        <dbReference type="EMBL" id="GFR62548.1"/>
    </source>
</evidence>
<gene>
    <name evidence="1" type="ORF">ElyMa_001874800</name>
</gene>
<keyword evidence="1" id="KW-0695">RNA-directed DNA polymerase</keyword>
<dbReference type="GO" id="GO:0003964">
    <property type="term" value="F:RNA-directed DNA polymerase activity"/>
    <property type="evidence" value="ECO:0007669"/>
    <property type="project" value="UniProtKB-KW"/>
</dbReference>
<comment type="caution">
    <text evidence="1">The sequence shown here is derived from an EMBL/GenBank/DDBJ whole genome shotgun (WGS) entry which is preliminary data.</text>
</comment>
<dbReference type="Proteomes" id="UP000762676">
    <property type="component" value="Unassembled WGS sequence"/>
</dbReference>